<dbReference type="Proteomes" id="UP001196413">
    <property type="component" value="Unassembled WGS sequence"/>
</dbReference>
<accession>A0AAD5MLB2</accession>
<evidence type="ECO:0000313" key="1">
    <source>
        <dbReference type="EMBL" id="KAJ1358778.1"/>
    </source>
</evidence>
<name>A0AAD5MLB2_PARTN</name>
<dbReference type="AlphaFoldDB" id="A0AAD5MLB2"/>
<reference evidence="1" key="1">
    <citation type="submission" date="2021-06" db="EMBL/GenBank/DDBJ databases">
        <title>Parelaphostrongylus tenuis whole genome reference sequence.</title>
        <authorList>
            <person name="Garwood T.J."/>
            <person name="Larsen P.A."/>
            <person name="Fountain-Jones N.M."/>
            <person name="Garbe J.R."/>
            <person name="Macchietto M.G."/>
            <person name="Kania S.A."/>
            <person name="Gerhold R.W."/>
            <person name="Richards J.E."/>
            <person name="Wolf T.M."/>
        </authorList>
    </citation>
    <scope>NUCLEOTIDE SEQUENCE</scope>
    <source>
        <strain evidence="1">MNPRO001-30</strain>
        <tissue evidence="1">Meninges</tissue>
    </source>
</reference>
<evidence type="ECO:0000313" key="2">
    <source>
        <dbReference type="Proteomes" id="UP001196413"/>
    </source>
</evidence>
<organism evidence="1 2">
    <name type="scientific">Parelaphostrongylus tenuis</name>
    <name type="common">Meningeal worm</name>
    <dbReference type="NCBI Taxonomy" id="148309"/>
    <lineage>
        <taxon>Eukaryota</taxon>
        <taxon>Metazoa</taxon>
        <taxon>Ecdysozoa</taxon>
        <taxon>Nematoda</taxon>
        <taxon>Chromadorea</taxon>
        <taxon>Rhabditida</taxon>
        <taxon>Rhabditina</taxon>
        <taxon>Rhabditomorpha</taxon>
        <taxon>Strongyloidea</taxon>
        <taxon>Metastrongylidae</taxon>
        <taxon>Parelaphostrongylus</taxon>
    </lineage>
</organism>
<proteinExistence type="predicted"/>
<protein>
    <submittedName>
        <fullName evidence="1">Uncharacterized protein</fullName>
    </submittedName>
</protein>
<gene>
    <name evidence="1" type="ORF">KIN20_017295</name>
</gene>
<dbReference type="EMBL" id="JAHQIW010003468">
    <property type="protein sequence ID" value="KAJ1358778.1"/>
    <property type="molecule type" value="Genomic_DNA"/>
</dbReference>
<keyword evidence="2" id="KW-1185">Reference proteome</keyword>
<comment type="caution">
    <text evidence="1">The sequence shown here is derived from an EMBL/GenBank/DDBJ whole genome shotgun (WGS) entry which is preliminary data.</text>
</comment>
<sequence length="86" mass="9472">MSADIKRSSARWIVSERPNISADDCTRTVVSRARGELSNDVTSLQRDKGRPTEDYEVLVDELGIFAELPSAPRTKVQIASPLLPTS</sequence>